<dbReference type="PROSITE" id="PS00061">
    <property type="entry name" value="ADH_SHORT"/>
    <property type="match status" value="1"/>
</dbReference>
<evidence type="ECO:0000313" key="4">
    <source>
        <dbReference type="EMBL" id="KAF7549525.1"/>
    </source>
</evidence>
<keyword evidence="5" id="KW-1185">Reference proteome</keyword>
<dbReference type="PRINTS" id="PR00081">
    <property type="entry name" value="GDHRDH"/>
</dbReference>
<dbReference type="PANTHER" id="PTHR44229:SF4">
    <property type="entry name" value="15-HYDROXYPROSTAGLANDIN DEHYDROGENASE [NAD(+)]"/>
    <property type="match status" value="1"/>
</dbReference>
<evidence type="ECO:0000313" key="5">
    <source>
        <dbReference type="Proteomes" id="UP000722485"/>
    </source>
</evidence>
<dbReference type="Gene3D" id="3.40.50.720">
    <property type="entry name" value="NAD(P)-binding Rossmann-like Domain"/>
    <property type="match status" value="1"/>
</dbReference>
<evidence type="ECO:0000256" key="3">
    <source>
        <dbReference type="ARBA" id="ARBA00023002"/>
    </source>
</evidence>
<sequence length="248" mass="26839">MAAPRVALITGGASGIGLAVAKRLLSQSWNVFIVDRNLTNAASLGQQCPNAVFFEAQVTNYAELADAFDKTYNDVNRIDFVFANAGITDPRTFYDVQPTTPPPPPPLSVIDINLKGVASTIYLAQHYFRLSRQNGVSNYDPSIIVTASIAALMSEPSIPLYTAAKRGLVAFTQTMSGPLFENDGIRLSCLCPGRVRTNMTSQASRNLPDDKFAPIEYVCDAVEDLISPNGMYGRVVKIMPDGIIDVDV</sequence>
<dbReference type="InterPro" id="IPR036291">
    <property type="entry name" value="NAD(P)-bd_dom_sf"/>
</dbReference>
<evidence type="ECO:0000256" key="2">
    <source>
        <dbReference type="ARBA" id="ARBA00022857"/>
    </source>
</evidence>
<keyword evidence="2" id="KW-0521">NADP</keyword>
<dbReference type="InterPro" id="IPR020904">
    <property type="entry name" value="Sc_DH/Rdtase_CS"/>
</dbReference>
<dbReference type="GO" id="GO:0016616">
    <property type="term" value="F:oxidoreductase activity, acting on the CH-OH group of donors, NAD or NADP as acceptor"/>
    <property type="evidence" value="ECO:0007669"/>
    <property type="project" value="TreeGrafter"/>
</dbReference>
<dbReference type="Proteomes" id="UP000722485">
    <property type="component" value="Unassembled WGS sequence"/>
</dbReference>
<protein>
    <submittedName>
        <fullName evidence="4">Uncharacterized protein</fullName>
    </submittedName>
</protein>
<dbReference type="EMBL" id="JAANBB010000120">
    <property type="protein sequence ID" value="KAF7549525.1"/>
    <property type="molecule type" value="Genomic_DNA"/>
</dbReference>
<dbReference type="PANTHER" id="PTHR44229">
    <property type="entry name" value="15-HYDROXYPROSTAGLANDIN DEHYDROGENASE [NAD(+)]"/>
    <property type="match status" value="1"/>
</dbReference>
<dbReference type="InterPro" id="IPR002347">
    <property type="entry name" value="SDR_fam"/>
</dbReference>
<organism evidence="4 5">
    <name type="scientific">Cylindrodendrum hubeiense</name>
    <dbReference type="NCBI Taxonomy" id="595255"/>
    <lineage>
        <taxon>Eukaryota</taxon>
        <taxon>Fungi</taxon>
        <taxon>Dikarya</taxon>
        <taxon>Ascomycota</taxon>
        <taxon>Pezizomycotina</taxon>
        <taxon>Sordariomycetes</taxon>
        <taxon>Hypocreomycetidae</taxon>
        <taxon>Hypocreales</taxon>
        <taxon>Nectriaceae</taxon>
        <taxon>Cylindrodendrum</taxon>
    </lineage>
</organism>
<keyword evidence="3" id="KW-0560">Oxidoreductase</keyword>
<dbReference type="AlphaFoldDB" id="A0A9P5HA52"/>
<dbReference type="SUPFAM" id="SSF51735">
    <property type="entry name" value="NAD(P)-binding Rossmann-fold domains"/>
    <property type="match status" value="1"/>
</dbReference>
<dbReference type="GO" id="GO:0005737">
    <property type="term" value="C:cytoplasm"/>
    <property type="evidence" value="ECO:0007669"/>
    <property type="project" value="TreeGrafter"/>
</dbReference>
<comment type="caution">
    <text evidence="4">The sequence shown here is derived from an EMBL/GenBank/DDBJ whole genome shotgun (WGS) entry which is preliminary data.</text>
</comment>
<gene>
    <name evidence="4" type="ORF">G7Z17_g6317</name>
</gene>
<accession>A0A9P5HA52</accession>
<dbReference type="OrthoDB" id="37659at2759"/>
<proteinExistence type="inferred from homology"/>
<evidence type="ECO:0000256" key="1">
    <source>
        <dbReference type="ARBA" id="ARBA00006484"/>
    </source>
</evidence>
<dbReference type="Pfam" id="PF00106">
    <property type="entry name" value="adh_short"/>
    <property type="match status" value="1"/>
</dbReference>
<reference evidence="4" key="1">
    <citation type="submission" date="2020-03" db="EMBL/GenBank/DDBJ databases">
        <title>Draft Genome Sequence of Cylindrodendrum hubeiense.</title>
        <authorList>
            <person name="Buettner E."/>
            <person name="Kellner H."/>
        </authorList>
    </citation>
    <scope>NUCLEOTIDE SEQUENCE</scope>
    <source>
        <strain evidence="4">IHI 201604</strain>
    </source>
</reference>
<name>A0A9P5HA52_9HYPO</name>
<comment type="similarity">
    <text evidence="1">Belongs to the short-chain dehydrogenases/reductases (SDR) family.</text>
</comment>